<name>A0ACC1SNB6_9HYPO</name>
<reference evidence="1" key="1">
    <citation type="submission" date="2022-08" db="EMBL/GenBank/DDBJ databases">
        <title>Genome Sequence of Fusarium decemcellulare.</title>
        <authorList>
            <person name="Buettner E."/>
        </authorList>
    </citation>
    <scope>NUCLEOTIDE SEQUENCE</scope>
    <source>
        <strain evidence="1">Babe19</strain>
    </source>
</reference>
<accession>A0ACC1SNB6</accession>
<dbReference type="EMBL" id="JANRMS010000254">
    <property type="protein sequence ID" value="KAJ3543231.1"/>
    <property type="molecule type" value="Genomic_DNA"/>
</dbReference>
<comment type="caution">
    <text evidence="1">The sequence shown here is derived from an EMBL/GenBank/DDBJ whole genome shotgun (WGS) entry which is preliminary data.</text>
</comment>
<sequence>MLLNRHFHALALECQGDAPDDREADPGQKGAVTFHMLKVMDSYHDNIEHMNITKRMTQLSVEIRLPPWLDFELMEICICEAIKTPSTRHSTVQQELIVSELKEPMQKFIHEVVDEKFNQCLKPKILDLNLLDETKERIKTWAEKGLDENIENSLKQKLLEPHVLDEMKKQIKDWTEKVIDENVGDDNLRKEFEKDNSILSKSAQVREAVKGHLLLDFFAFRSALYSSHYLPNMAQDNGMSNDKEPQALHYEGESGDIEKASGSNHDVAKVTHADGTVDYLDAEAIGGDYEEMPKGYFLSAQFIGTVTAQCLGSICAYLGWVLPANTLALINQDIGPSQNINWVATMWTMGSSIGFLLFGRLSDMYGRKWMVLGCTVLGLIGCIIGSCAQSVEMLIAANVCNGIAAAGQLSFGIILGELVPNKWRGPIVSLVFLSSLPFAVFGPVIARSFFENTSSRWRWSYFIGDILGLLSLVLYWFFYNPPDYNQLHVNGKSKWQMTKDLDHIGIFLYVSGCVLFLIGLSWGGTQYPWASPQTLCTLLFGVATIAAFVIYEAYFCKTQPLMPPRMFKKLSFVAIITCATIGSMVYYSLTVLWPTLLGTLYTTNSTEIGWQSSVVGGGILLGQAVAGLCLSYVPKVKWQVIIASAISLAFMTSLTSISVDRWAATIAIGTIVCTAIGFVENITFPGVTLIWEAQDIGLATGILGSIRGFGGAIAQALYVSVLNNELAKKIPENVVPAALGAGLPESSLEQLLAGTATGDFSGVPGITDKIIAAVAAALKDSYVGSFKIVFYTTIPFSVVLLAMSFLVPNMEKFLGYNVAKKLQHKSAKADD</sequence>
<organism evidence="1 2">
    <name type="scientific">Fusarium decemcellulare</name>
    <dbReference type="NCBI Taxonomy" id="57161"/>
    <lineage>
        <taxon>Eukaryota</taxon>
        <taxon>Fungi</taxon>
        <taxon>Dikarya</taxon>
        <taxon>Ascomycota</taxon>
        <taxon>Pezizomycotina</taxon>
        <taxon>Sordariomycetes</taxon>
        <taxon>Hypocreomycetidae</taxon>
        <taxon>Hypocreales</taxon>
        <taxon>Nectriaceae</taxon>
        <taxon>Fusarium</taxon>
        <taxon>Fusarium decemcellulare species complex</taxon>
    </lineage>
</organism>
<protein>
    <submittedName>
        <fullName evidence="1">Uncharacterized protein</fullName>
    </submittedName>
</protein>
<gene>
    <name evidence="1" type="ORF">NM208_g3677</name>
</gene>
<evidence type="ECO:0000313" key="1">
    <source>
        <dbReference type="EMBL" id="KAJ3543231.1"/>
    </source>
</evidence>
<evidence type="ECO:0000313" key="2">
    <source>
        <dbReference type="Proteomes" id="UP001148629"/>
    </source>
</evidence>
<proteinExistence type="predicted"/>
<keyword evidence="2" id="KW-1185">Reference proteome</keyword>
<dbReference type="Proteomes" id="UP001148629">
    <property type="component" value="Unassembled WGS sequence"/>
</dbReference>